<dbReference type="PANTHER" id="PTHR22677">
    <property type="entry name" value="ANKYRIN REPEAT DOMAIN-CONTAINING PROTEIN 60"/>
    <property type="match status" value="1"/>
</dbReference>
<dbReference type="SMART" id="SM00248">
    <property type="entry name" value="ANK"/>
    <property type="match status" value="2"/>
</dbReference>
<dbReference type="AlphaFoldDB" id="A0AAV8WIU2"/>
<feature type="compositionally biased region" description="Basic residues" evidence="2">
    <location>
        <begin position="85"/>
        <end position="106"/>
    </location>
</feature>
<dbReference type="Proteomes" id="UP001162156">
    <property type="component" value="Unassembled WGS sequence"/>
</dbReference>
<evidence type="ECO:0008006" key="5">
    <source>
        <dbReference type="Google" id="ProtNLM"/>
    </source>
</evidence>
<sequence length="106" mass="11861">MIGDPDKADLFGNTALHLAAAQGHKHIVTFLVNFGANIYSTDVDGRTAQELAGINNRDDILRFIDGVHAKLEASDKKKSQSPTRKSQRRRQKKNKGTFKFNPKNRN</sequence>
<reference evidence="3" key="1">
    <citation type="journal article" date="2023" name="Insect Mol. Biol.">
        <title>Genome sequencing provides insights into the evolution of gene families encoding plant cell wall-degrading enzymes in longhorned beetles.</title>
        <authorList>
            <person name="Shin N.R."/>
            <person name="Okamura Y."/>
            <person name="Kirsch R."/>
            <person name="Pauchet Y."/>
        </authorList>
    </citation>
    <scope>NUCLEOTIDE SEQUENCE</scope>
    <source>
        <strain evidence="3">RBIC_L_NR</strain>
    </source>
</reference>
<evidence type="ECO:0000256" key="2">
    <source>
        <dbReference type="SAM" id="MobiDB-lite"/>
    </source>
</evidence>
<keyword evidence="4" id="KW-1185">Reference proteome</keyword>
<dbReference type="PROSITE" id="PS50297">
    <property type="entry name" value="ANK_REP_REGION"/>
    <property type="match status" value="1"/>
</dbReference>
<dbReference type="InterPro" id="IPR002110">
    <property type="entry name" value="Ankyrin_rpt"/>
</dbReference>
<accession>A0AAV8WIU2</accession>
<dbReference type="InterPro" id="IPR039323">
    <property type="entry name" value="ANKRD_45/46/60"/>
</dbReference>
<dbReference type="Gene3D" id="1.25.40.20">
    <property type="entry name" value="Ankyrin repeat-containing domain"/>
    <property type="match status" value="1"/>
</dbReference>
<protein>
    <recommendedName>
        <fullName evidence="5">Ankyrin repeat domain-containing protein</fullName>
    </recommendedName>
</protein>
<dbReference type="EMBL" id="JANEYF010005898">
    <property type="protein sequence ID" value="KAJ8926378.1"/>
    <property type="molecule type" value="Genomic_DNA"/>
</dbReference>
<dbReference type="PANTHER" id="PTHR22677:SF4">
    <property type="entry name" value="USHER SYNDROME TYPE-1G PROTEIN-LIKE PROTEIN"/>
    <property type="match status" value="1"/>
</dbReference>
<dbReference type="Pfam" id="PF12796">
    <property type="entry name" value="Ank_2"/>
    <property type="match status" value="1"/>
</dbReference>
<comment type="caution">
    <text evidence="3">The sequence shown here is derived from an EMBL/GenBank/DDBJ whole genome shotgun (WGS) entry which is preliminary data.</text>
</comment>
<feature type="repeat" description="ANK" evidence="1">
    <location>
        <begin position="11"/>
        <end position="43"/>
    </location>
</feature>
<name>A0AAV8WIU2_9CUCU</name>
<keyword evidence="1" id="KW-0040">ANK repeat</keyword>
<proteinExistence type="predicted"/>
<dbReference type="InterPro" id="IPR036770">
    <property type="entry name" value="Ankyrin_rpt-contain_sf"/>
</dbReference>
<organism evidence="3 4">
    <name type="scientific">Rhamnusium bicolor</name>
    <dbReference type="NCBI Taxonomy" id="1586634"/>
    <lineage>
        <taxon>Eukaryota</taxon>
        <taxon>Metazoa</taxon>
        <taxon>Ecdysozoa</taxon>
        <taxon>Arthropoda</taxon>
        <taxon>Hexapoda</taxon>
        <taxon>Insecta</taxon>
        <taxon>Pterygota</taxon>
        <taxon>Neoptera</taxon>
        <taxon>Endopterygota</taxon>
        <taxon>Coleoptera</taxon>
        <taxon>Polyphaga</taxon>
        <taxon>Cucujiformia</taxon>
        <taxon>Chrysomeloidea</taxon>
        <taxon>Cerambycidae</taxon>
        <taxon>Lepturinae</taxon>
        <taxon>Rhagiini</taxon>
        <taxon>Rhamnusium</taxon>
    </lineage>
</organism>
<evidence type="ECO:0000313" key="4">
    <source>
        <dbReference type="Proteomes" id="UP001162156"/>
    </source>
</evidence>
<feature type="region of interest" description="Disordered" evidence="2">
    <location>
        <begin position="72"/>
        <end position="106"/>
    </location>
</feature>
<evidence type="ECO:0000256" key="1">
    <source>
        <dbReference type="PROSITE-ProRule" id="PRU00023"/>
    </source>
</evidence>
<gene>
    <name evidence="3" type="ORF">NQ314_021267</name>
</gene>
<dbReference type="PROSITE" id="PS50088">
    <property type="entry name" value="ANK_REPEAT"/>
    <property type="match status" value="1"/>
</dbReference>
<dbReference type="SUPFAM" id="SSF48403">
    <property type="entry name" value="Ankyrin repeat"/>
    <property type="match status" value="1"/>
</dbReference>
<evidence type="ECO:0000313" key="3">
    <source>
        <dbReference type="EMBL" id="KAJ8926378.1"/>
    </source>
</evidence>